<dbReference type="Gene3D" id="1.10.3730.20">
    <property type="match status" value="1"/>
</dbReference>
<gene>
    <name evidence="9" type="ORF">BXY45_105170</name>
</gene>
<protein>
    <submittedName>
        <fullName evidence="9">DME family drug/metabolite transporter</fullName>
    </submittedName>
</protein>
<sequence>MTNRNTPATPHSLTNRRQRRLGLAQVCAAAVLWGTAPVALAATHSLPVVAASAGRLLLGAAALWCLTAATGTVRQTWQLLRRRPLVLLAIGAGVAAYQTLWFAAIVNAGAAIATVIALGVAPVLLTAWDALRARRRPSASRLLAVGLALAGLWLVATSQSHAATVAVAVPVGIGLAVLSGMTFAATTVLARRTATQSSPLPMTALTTTAAALLLLPAVPLTLSTISVDTTSAAAIAYMGLLTVAVAFLLLNSGLRKTTASTAAVASLLEPATTAVLAVLLLGEVLSWTAWLGTALTISAVAMLAVEGDAASELAPR</sequence>
<evidence type="ECO:0000256" key="6">
    <source>
        <dbReference type="ARBA" id="ARBA00023136"/>
    </source>
</evidence>
<name>A0A316ABF0_9ACTN</name>
<evidence type="ECO:0000313" key="9">
    <source>
        <dbReference type="EMBL" id="PWJ54961.1"/>
    </source>
</evidence>
<evidence type="ECO:0000256" key="3">
    <source>
        <dbReference type="ARBA" id="ARBA00022475"/>
    </source>
</evidence>
<dbReference type="EMBL" id="QGDQ01000005">
    <property type="protein sequence ID" value="PWJ54961.1"/>
    <property type="molecule type" value="Genomic_DNA"/>
</dbReference>
<comment type="similarity">
    <text evidence="2">Belongs to the EamA transporter family.</text>
</comment>
<feature type="domain" description="EamA" evidence="8">
    <location>
        <begin position="172"/>
        <end position="303"/>
    </location>
</feature>
<dbReference type="AlphaFoldDB" id="A0A316ABF0"/>
<feature type="transmembrane region" description="Helical" evidence="7">
    <location>
        <begin position="231"/>
        <end position="250"/>
    </location>
</feature>
<dbReference type="RefSeq" id="WP_109773464.1">
    <property type="nucleotide sequence ID" value="NZ_QGDQ01000005.1"/>
</dbReference>
<comment type="subcellular location">
    <subcellularLocation>
        <location evidence="1">Cell membrane</location>
        <topology evidence="1">Multi-pass membrane protein</topology>
    </subcellularLocation>
</comment>
<evidence type="ECO:0000259" key="8">
    <source>
        <dbReference type="Pfam" id="PF00892"/>
    </source>
</evidence>
<feature type="transmembrane region" description="Helical" evidence="7">
    <location>
        <begin position="51"/>
        <end position="73"/>
    </location>
</feature>
<feature type="transmembrane region" description="Helical" evidence="7">
    <location>
        <begin position="85"/>
        <end position="104"/>
    </location>
</feature>
<feature type="transmembrane region" description="Helical" evidence="7">
    <location>
        <begin position="162"/>
        <end position="190"/>
    </location>
</feature>
<keyword evidence="3" id="KW-1003">Cell membrane</keyword>
<organism evidence="9 10">
    <name type="scientific">Quadrisphaera granulorum</name>
    <dbReference type="NCBI Taxonomy" id="317664"/>
    <lineage>
        <taxon>Bacteria</taxon>
        <taxon>Bacillati</taxon>
        <taxon>Actinomycetota</taxon>
        <taxon>Actinomycetes</taxon>
        <taxon>Kineosporiales</taxon>
        <taxon>Kineosporiaceae</taxon>
        <taxon>Quadrisphaera</taxon>
    </lineage>
</organism>
<dbReference type="PANTHER" id="PTHR42920">
    <property type="entry name" value="OS03G0707200 PROTEIN-RELATED"/>
    <property type="match status" value="1"/>
</dbReference>
<evidence type="ECO:0000313" key="10">
    <source>
        <dbReference type="Proteomes" id="UP000245469"/>
    </source>
</evidence>
<feature type="transmembrane region" description="Helical" evidence="7">
    <location>
        <begin position="202"/>
        <end position="225"/>
    </location>
</feature>
<proteinExistence type="inferred from homology"/>
<accession>A0A316ABF0</accession>
<comment type="caution">
    <text evidence="9">The sequence shown here is derived from an EMBL/GenBank/DDBJ whole genome shotgun (WGS) entry which is preliminary data.</text>
</comment>
<dbReference type="GO" id="GO:0005886">
    <property type="term" value="C:plasma membrane"/>
    <property type="evidence" value="ECO:0007669"/>
    <property type="project" value="UniProtKB-SubCell"/>
</dbReference>
<dbReference type="InterPro" id="IPR051258">
    <property type="entry name" value="Diverse_Substrate_Transporter"/>
</dbReference>
<dbReference type="Pfam" id="PF00892">
    <property type="entry name" value="EamA"/>
    <property type="match status" value="2"/>
</dbReference>
<evidence type="ECO:0000256" key="4">
    <source>
        <dbReference type="ARBA" id="ARBA00022692"/>
    </source>
</evidence>
<evidence type="ECO:0000256" key="2">
    <source>
        <dbReference type="ARBA" id="ARBA00007362"/>
    </source>
</evidence>
<keyword evidence="10" id="KW-1185">Reference proteome</keyword>
<feature type="domain" description="EamA" evidence="8">
    <location>
        <begin position="21"/>
        <end position="156"/>
    </location>
</feature>
<feature type="transmembrane region" description="Helical" evidence="7">
    <location>
        <begin position="138"/>
        <end position="156"/>
    </location>
</feature>
<evidence type="ECO:0000256" key="5">
    <source>
        <dbReference type="ARBA" id="ARBA00022989"/>
    </source>
</evidence>
<dbReference type="Proteomes" id="UP000245469">
    <property type="component" value="Unassembled WGS sequence"/>
</dbReference>
<evidence type="ECO:0000256" key="1">
    <source>
        <dbReference type="ARBA" id="ARBA00004651"/>
    </source>
</evidence>
<dbReference type="InterPro" id="IPR037185">
    <property type="entry name" value="EmrE-like"/>
</dbReference>
<dbReference type="PANTHER" id="PTHR42920:SF11">
    <property type="entry name" value="INNER MEMBRANE PROTEIN YTFF"/>
    <property type="match status" value="1"/>
</dbReference>
<reference evidence="9 10" key="1">
    <citation type="submission" date="2018-03" db="EMBL/GenBank/DDBJ databases">
        <title>Genomic Encyclopedia of Archaeal and Bacterial Type Strains, Phase II (KMG-II): from individual species to whole genera.</title>
        <authorList>
            <person name="Goeker M."/>
        </authorList>
    </citation>
    <scope>NUCLEOTIDE SEQUENCE [LARGE SCALE GENOMIC DNA]</scope>
    <source>
        <strain evidence="9 10">DSM 44889</strain>
    </source>
</reference>
<keyword evidence="4 7" id="KW-0812">Transmembrane</keyword>
<dbReference type="SUPFAM" id="SSF103481">
    <property type="entry name" value="Multidrug resistance efflux transporter EmrE"/>
    <property type="match status" value="2"/>
</dbReference>
<keyword evidence="6 7" id="KW-0472">Membrane</keyword>
<evidence type="ECO:0000256" key="7">
    <source>
        <dbReference type="SAM" id="Phobius"/>
    </source>
</evidence>
<feature type="transmembrane region" description="Helical" evidence="7">
    <location>
        <begin position="110"/>
        <end position="131"/>
    </location>
</feature>
<keyword evidence="5 7" id="KW-1133">Transmembrane helix</keyword>
<dbReference type="InterPro" id="IPR000620">
    <property type="entry name" value="EamA_dom"/>
</dbReference>